<dbReference type="SUPFAM" id="SSF52540">
    <property type="entry name" value="P-loop containing nucleoside triphosphate hydrolases"/>
    <property type="match status" value="1"/>
</dbReference>
<dbReference type="InterPro" id="IPR036390">
    <property type="entry name" value="WH_DNA-bd_sf"/>
</dbReference>
<evidence type="ECO:0000313" key="3">
    <source>
        <dbReference type="Proteomes" id="UP001272052"/>
    </source>
</evidence>
<reference evidence="2 3" key="1">
    <citation type="submission" date="2023-06" db="EMBL/GenBank/DDBJ databases">
        <title>Genome sequence of Methanimicrococcus sp. At1.</title>
        <authorList>
            <person name="Protasov E."/>
            <person name="Platt K."/>
            <person name="Poehlein A."/>
            <person name="Daniel R."/>
            <person name="Brune A."/>
        </authorList>
    </citation>
    <scope>NUCLEOTIDE SEQUENCE [LARGE SCALE GENOMIC DNA]</scope>
    <source>
        <strain evidence="2 3">At1</strain>
    </source>
</reference>
<proteinExistence type="predicted"/>
<evidence type="ECO:0000313" key="2">
    <source>
        <dbReference type="EMBL" id="MDV0445931.1"/>
    </source>
</evidence>
<name>A0ABU3VRA7_9EURY</name>
<evidence type="ECO:0000259" key="1">
    <source>
        <dbReference type="Pfam" id="PF01637"/>
    </source>
</evidence>
<comment type="caution">
    <text evidence="2">The sequence shown here is derived from an EMBL/GenBank/DDBJ whole genome shotgun (WGS) entry which is preliminary data.</text>
</comment>
<dbReference type="InterPro" id="IPR027417">
    <property type="entry name" value="P-loop_NTPase"/>
</dbReference>
<organism evidence="2 3">
    <name type="scientific">Methanimicrococcus hacksteinii</name>
    <dbReference type="NCBI Taxonomy" id="3028293"/>
    <lineage>
        <taxon>Archaea</taxon>
        <taxon>Methanobacteriati</taxon>
        <taxon>Methanobacteriota</taxon>
        <taxon>Stenosarchaea group</taxon>
        <taxon>Methanomicrobia</taxon>
        <taxon>Methanosarcinales</taxon>
        <taxon>Methanosarcinaceae</taxon>
        <taxon>Methanimicrococcus</taxon>
    </lineage>
</organism>
<dbReference type="Pfam" id="PF01637">
    <property type="entry name" value="ATPase_2"/>
    <property type="match status" value="1"/>
</dbReference>
<gene>
    <name evidence="2" type="ORF">MmiAt1_15350</name>
</gene>
<dbReference type="EMBL" id="JAWDKC010000028">
    <property type="protein sequence ID" value="MDV0445931.1"/>
    <property type="molecule type" value="Genomic_DNA"/>
</dbReference>
<dbReference type="InterPro" id="IPR011579">
    <property type="entry name" value="ATPase_dom"/>
</dbReference>
<feature type="domain" description="ATPase" evidence="1">
    <location>
        <begin position="6"/>
        <end position="210"/>
    </location>
</feature>
<sequence length="472" mass="54898">MKIIGRDHEKKALADYFKSERPEFVAVYGRRRVGKTFLIKESFENDFSFYFTGSANANMQDQLHNFNAALNQYGKVSYPFPKSWFEAFEQLVHLLEHSSDTKKVIFLDEVPWMDTPRSKFIPALEYFWNSWASSRPDILLIVCGSATSWMMNNLIQNKGGLYNRITRRMFIEPFTLNECERYFHENNIVMSRYQIAEYYMILGGIPYYLNLIDKKLSLAQNIDKLCFSKNGELTDELDRLYASLFKYSENHIKIVEFLSRKSKGMTRDEISRNTKISDGGGLVKNLVELEQCGFIRKYHAFGKKKGYLYQLIDFYTLFYFKFMINNTFSDSQFWLKSIDSARHRSWSGYAFEQVCLTHVLQIQKKLGVSGVLTNISSWRGETSDTGAQVDLIIDRNDGVINLCEMKYSGTGLFAIDKKYSENLNRKKSVFIQKSGSRKAIHLTMVTTYGIQKNIYSDMIQSEVTLNDLFDAL</sequence>
<keyword evidence="3" id="KW-1185">Reference proteome</keyword>
<dbReference type="Proteomes" id="UP001272052">
    <property type="component" value="Unassembled WGS sequence"/>
</dbReference>
<accession>A0ABU3VRA7</accession>
<dbReference type="PANTHER" id="PTHR34704">
    <property type="entry name" value="ATPASE"/>
    <property type="match status" value="1"/>
</dbReference>
<dbReference type="PANTHER" id="PTHR34704:SF1">
    <property type="entry name" value="ATPASE"/>
    <property type="match status" value="1"/>
</dbReference>
<dbReference type="Gene3D" id="3.40.50.300">
    <property type="entry name" value="P-loop containing nucleotide triphosphate hydrolases"/>
    <property type="match status" value="1"/>
</dbReference>
<dbReference type="RefSeq" id="WP_318786367.1">
    <property type="nucleotide sequence ID" value="NZ_JAWDKC010000028.1"/>
</dbReference>
<dbReference type="SUPFAM" id="SSF46785">
    <property type="entry name" value="Winged helix' DNA-binding domain"/>
    <property type="match status" value="1"/>
</dbReference>
<protein>
    <recommendedName>
        <fullName evidence="1">ATPase domain-containing protein</fullName>
    </recommendedName>
</protein>